<protein>
    <submittedName>
        <fullName evidence="3">Uncharacterized protein</fullName>
    </submittedName>
</protein>
<feature type="region of interest" description="Disordered" evidence="1">
    <location>
        <begin position="1320"/>
        <end position="1339"/>
    </location>
</feature>
<reference evidence="3" key="2">
    <citation type="submission" date="2023-04" db="EMBL/GenBank/DDBJ databases">
        <authorList>
            <person name="Bu L."/>
            <person name="Lu L."/>
            <person name="Laidemitt M.R."/>
            <person name="Zhang S.M."/>
            <person name="Mutuku M."/>
            <person name="Mkoji G."/>
            <person name="Steinauer M."/>
            <person name="Loker E.S."/>
        </authorList>
    </citation>
    <scope>NUCLEOTIDE SEQUENCE</scope>
    <source>
        <strain evidence="3">KasaAsao</strain>
        <tissue evidence="3">Whole Snail</tissue>
    </source>
</reference>
<feature type="compositionally biased region" description="Basic and acidic residues" evidence="1">
    <location>
        <begin position="1518"/>
        <end position="1529"/>
    </location>
</feature>
<feature type="region of interest" description="Disordered" evidence="1">
    <location>
        <begin position="629"/>
        <end position="672"/>
    </location>
</feature>
<accession>A0AAD8BU18</accession>
<feature type="transmembrane region" description="Helical" evidence="2">
    <location>
        <begin position="1861"/>
        <end position="1879"/>
    </location>
</feature>
<dbReference type="Proteomes" id="UP001233172">
    <property type="component" value="Unassembled WGS sequence"/>
</dbReference>
<feature type="compositionally biased region" description="Low complexity" evidence="1">
    <location>
        <begin position="1531"/>
        <end position="1555"/>
    </location>
</feature>
<feature type="compositionally biased region" description="Basic and acidic residues" evidence="1">
    <location>
        <begin position="1379"/>
        <end position="1397"/>
    </location>
</feature>
<keyword evidence="4" id="KW-1185">Reference proteome</keyword>
<feature type="region of interest" description="Disordered" evidence="1">
    <location>
        <begin position="1369"/>
        <end position="1427"/>
    </location>
</feature>
<keyword evidence="2" id="KW-0472">Membrane</keyword>
<proteinExistence type="predicted"/>
<feature type="region of interest" description="Disordered" evidence="1">
    <location>
        <begin position="329"/>
        <end position="362"/>
    </location>
</feature>
<feature type="compositionally biased region" description="Basic and acidic residues" evidence="1">
    <location>
        <begin position="690"/>
        <end position="705"/>
    </location>
</feature>
<keyword evidence="2" id="KW-1133">Transmembrane helix</keyword>
<feature type="compositionally biased region" description="Basic and acidic residues" evidence="1">
    <location>
        <begin position="629"/>
        <end position="642"/>
    </location>
</feature>
<feature type="region of interest" description="Disordered" evidence="1">
    <location>
        <begin position="1503"/>
        <end position="1557"/>
    </location>
</feature>
<evidence type="ECO:0000313" key="3">
    <source>
        <dbReference type="EMBL" id="KAK0059835.1"/>
    </source>
</evidence>
<gene>
    <name evidence="3" type="ORF">Bpfe_010694</name>
</gene>
<feature type="compositionally biased region" description="Polar residues" evidence="1">
    <location>
        <begin position="1324"/>
        <end position="1339"/>
    </location>
</feature>
<evidence type="ECO:0000256" key="2">
    <source>
        <dbReference type="SAM" id="Phobius"/>
    </source>
</evidence>
<evidence type="ECO:0000256" key="1">
    <source>
        <dbReference type="SAM" id="MobiDB-lite"/>
    </source>
</evidence>
<feature type="region of interest" description="Disordered" evidence="1">
    <location>
        <begin position="120"/>
        <end position="151"/>
    </location>
</feature>
<feature type="compositionally biased region" description="Polar residues" evidence="1">
    <location>
        <begin position="650"/>
        <end position="664"/>
    </location>
</feature>
<organism evidence="3 4">
    <name type="scientific">Biomphalaria pfeifferi</name>
    <name type="common">Bloodfluke planorb</name>
    <name type="synonym">Freshwater snail</name>
    <dbReference type="NCBI Taxonomy" id="112525"/>
    <lineage>
        <taxon>Eukaryota</taxon>
        <taxon>Metazoa</taxon>
        <taxon>Spiralia</taxon>
        <taxon>Lophotrochozoa</taxon>
        <taxon>Mollusca</taxon>
        <taxon>Gastropoda</taxon>
        <taxon>Heterobranchia</taxon>
        <taxon>Euthyneura</taxon>
        <taxon>Panpulmonata</taxon>
        <taxon>Hygrophila</taxon>
        <taxon>Lymnaeoidea</taxon>
        <taxon>Planorbidae</taxon>
        <taxon>Biomphalaria</taxon>
    </lineage>
</organism>
<name>A0AAD8BU18_BIOPF</name>
<feature type="compositionally biased region" description="Low complexity" evidence="1">
    <location>
        <begin position="566"/>
        <end position="575"/>
    </location>
</feature>
<feature type="compositionally biased region" description="Basic and acidic residues" evidence="1">
    <location>
        <begin position="133"/>
        <end position="151"/>
    </location>
</feature>
<sequence length="1880" mass="211038">MLKWTSKGPLTSDDVVSSTMLQDLPWHNIHAVEDGRLRRNEPGSRTLSERAGLRRLQNIVTNADEIKKKHSMVSEPNSPYCSTEDVRNVRSLSLPSSPLTKKKNKSGVMKKIKNIFRKGGRDRYESPSLLNNKELKPLTEKTASKEKKEPPKTRLTRLIETKRAQRKFRQVAYGSHYALGESRSFLSPSVSSDDEGNYQTSLYNEQTHKPLATFTVPRVDGVAARKDTTLNTLHSTDESEQYAKRPAEAHTKGVTRITEEPKVIARIIPDFHDETVKPIIDPLHSFGEIKTCQVAHRDVNEDTLPVKVESFILDGKRYDFLCSPVPQQPQKWSPSERLKGMLGSNGIRKSPQGRHEDSSSLVSVSSTSVKDLVRSLSFIKETGSMEKVKVIFSSPESIISARASLCPINSNRQSPSSISSSSQPHRVEAVDLYTDNDEPWSSQEEDQTILLPHNDTGENIYYKKAVETDNGNNHQIPFCTRNNNNGHHTSPLVSSSTFCDSPPDVNGSIRPKNIFKSDPMLDSFSREARKDLNYSENSFEMRPSPCQFIRKGKFAASSPMRKQDISGSESDSKSSPLDINHQSLLAIRPKKVKDIVEQIEKESINSSARFSPIESVMEKQSKEIDFVRNSEKNKTHNGDKVQDGTPDSCHVTSNRPEHFSSSSDTEPDAEREYSIEDNFSFSLDEDSYRKSDVDTKRDDAEKELTSPESSSFHLSENLLDDRSTYTSDNNVFYSDNSDLLTSSVFSKKGEPDEKDKGLSPLVHLVCDTLMNDSCFNANYENDYKLGRQQESGSQCVAILLPALTSHVGETSAYHELNQEENCKEKLFCVIDIEAKENEDSLKKLTSRCPTAEFDIPIHRQKACIDDAEHICIKGKDLMATVCEEGDRFVAADFHTEQEECITDVIAPAMMVILDASTSENATETPGNKSITSDNKENFLELNVDIENVGGHVTVKTASLVGNETASLVGNETAILVGNETASLVGNETASLVGNDAHENENLCSKEHIFYMPECALQEFKDLTNADEIAKEIKSKKKVSFKLESYSPEESSFSDDRAVLETTFHQKQGQSLGENQIQSLCQVSQSEARESASSTDVSVTELSVGSNEIADMPTPSGDDFSWWGAENIDDIDFFHDQSFGAEHEETPPQDTDVAPSSATENLLHEHFLATTPEHQVDLIDLREENLGVPSNVLTLSSFITSGSIFNMEENEQRSLLMFVDEQQECKENSQVPFDDRGSSPSDIHTGNKSVNKQNEMFEDPTQNRESVTLKNGTCDSVKDQRIDDEEHQMDIDQNSDINTHTYNVNKMETAVEKEVQPWWEEHSGASPTNDSSGSFEISSQDESNTLSELYNQVKNSRPIVNQIKLARKVFKKSNKSHVKPVTERKQSKSKHPDYDLKPKSRSSKTKINVERQPTPVADEYSPETELPEAESKKVIFVSHKNPTDFTGSLSSREDSKRIRNFDKIKGNKSDDLDMNEVDRDSMSDASQSKWTDRSHYILNKHMDRSPSEWTHDNQNLRPVQKETSEEDKMRSVIRISSTRSPSRTMSSESRSTTSNSQFVSDEDIPRIIYSNTSYFTEKLNERKNRYQSQGGPDSDSSISQYISESCVIDKFIEDSSSQETSSGQTDSNIIDYIDTNYTLQSTFDQTSDKSSSRYAVRYSDSTRSFQTQLGVATSESRYSPNSNMDHVLKYSPQIEAQRHTVVMSSACNLNEEYQSGRSITLAVAESDTTAYTNLLSTERTQLNMSHSSAFRYVQGHQFSDSSVNIGQNRQMLPIPQPRISNAAAEQTTGHYQTNEYNEQQAAHQQYRIQRLGQGQLNRSRLTCTGVGDIASAQHSKRSSQDSSYPTSVIGEAAELKPKPGNWLFIASFFIFQLFIHWMYAA</sequence>
<feature type="region of interest" description="Disordered" evidence="1">
    <location>
        <begin position="1459"/>
        <end position="1485"/>
    </location>
</feature>
<dbReference type="EMBL" id="JASAOG010000039">
    <property type="protein sequence ID" value="KAK0059835.1"/>
    <property type="molecule type" value="Genomic_DNA"/>
</dbReference>
<reference evidence="3" key="1">
    <citation type="journal article" date="2023" name="PLoS Negl. Trop. Dis.">
        <title>A genome sequence for Biomphalaria pfeifferi, the major vector snail for the human-infecting parasite Schistosoma mansoni.</title>
        <authorList>
            <person name="Bu L."/>
            <person name="Lu L."/>
            <person name="Laidemitt M.R."/>
            <person name="Zhang S.M."/>
            <person name="Mutuku M."/>
            <person name="Mkoji G."/>
            <person name="Steinauer M."/>
            <person name="Loker E.S."/>
        </authorList>
    </citation>
    <scope>NUCLEOTIDE SEQUENCE</scope>
    <source>
        <strain evidence="3">KasaAsao</strain>
    </source>
</reference>
<evidence type="ECO:0000313" key="4">
    <source>
        <dbReference type="Proteomes" id="UP001233172"/>
    </source>
</evidence>
<keyword evidence="2" id="KW-0812">Transmembrane</keyword>
<feature type="compositionally biased region" description="Basic and acidic residues" evidence="1">
    <location>
        <begin position="1459"/>
        <end position="1481"/>
    </location>
</feature>
<comment type="caution">
    <text evidence="3">The sequence shown here is derived from an EMBL/GenBank/DDBJ whole genome shotgun (WGS) entry which is preliminary data.</text>
</comment>
<feature type="region of interest" description="Disordered" evidence="1">
    <location>
        <begin position="690"/>
        <end position="715"/>
    </location>
</feature>
<feature type="region of interest" description="Disordered" evidence="1">
    <location>
        <begin position="554"/>
        <end position="582"/>
    </location>
</feature>